<accession>D8RMD6</accession>
<dbReference type="Gene3D" id="3.40.30.10">
    <property type="entry name" value="Glutaredoxin"/>
    <property type="match status" value="1"/>
</dbReference>
<dbReference type="eggNOG" id="KOG1651">
    <property type="taxonomic scope" value="Eukaryota"/>
</dbReference>
<comment type="similarity">
    <text evidence="1 4">Belongs to the glutathione peroxidase family.</text>
</comment>
<evidence type="ECO:0000256" key="3">
    <source>
        <dbReference type="ARBA" id="ARBA00023002"/>
    </source>
</evidence>
<dbReference type="GO" id="GO:0004601">
    <property type="term" value="F:peroxidase activity"/>
    <property type="evidence" value="ECO:0000318"/>
    <property type="project" value="GO_Central"/>
</dbReference>
<dbReference type="PRINTS" id="PR01011">
    <property type="entry name" value="GLUTPROXDASE"/>
</dbReference>
<dbReference type="PROSITE" id="PS51355">
    <property type="entry name" value="GLUTATHIONE_PEROXID_3"/>
    <property type="match status" value="1"/>
</dbReference>
<evidence type="ECO:0000256" key="4">
    <source>
        <dbReference type="RuleBase" id="RU000499"/>
    </source>
</evidence>
<keyword evidence="3 4" id="KW-0560">Oxidoreductase</keyword>
<feature type="region of interest" description="Disordered" evidence="5">
    <location>
        <begin position="173"/>
        <end position="193"/>
    </location>
</feature>
<dbReference type="Gramene" id="EFJ26320">
    <property type="protein sequence ID" value="EFJ26320"/>
    <property type="gene ID" value="SELMODRAFT_97488"/>
</dbReference>
<dbReference type="OMA" id="XGHAAAN"/>
<dbReference type="PROSITE" id="PS00763">
    <property type="entry name" value="GLUTATHIONE_PEROXID_2"/>
    <property type="match status" value="1"/>
</dbReference>
<dbReference type="STRING" id="88036.D8RMD6"/>
<dbReference type="HOGENOM" id="CLU_029507_2_2_1"/>
<dbReference type="Pfam" id="PF00255">
    <property type="entry name" value="GSHPx"/>
    <property type="match status" value="1"/>
</dbReference>
<reference evidence="6 7" key="1">
    <citation type="journal article" date="2011" name="Science">
        <title>The Selaginella genome identifies genetic changes associated with the evolution of vascular plants.</title>
        <authorList>
            <person name="Banks J.A."/>
            <person name="Nishiyama T."/>
            <person name="Hasebe M."/>
            <person name="Bowman J.L."/>
            <person name="Gribskov M."/>
            <person name="dePamphilis C."/>
            <person name="Albert V.A."/>
            <person name="Aono N."/>
            <person name="Aoyama T."/>
            <person name="Ambrose B.A."/>
            <person name="Ashton N.W."/>
            <person name="Axtell M.J."/>
            <person name="Barker E."/>
            <person name="Barker M.S."/>
            <person name="Bennetzen J.L."/>
            <person name="Bonawitz N.D."/>
            <person name="Chapple C."/>
            <person name="Cheng C."/>
            <person name="Correa L.G."/>
            <person name="Dacre M."/>
            <person name="DeBarry J."/>
            <person name="Dreyer I."/>
            <person name="Elias M."/>
            <person name="Engstrom E.M."/>
            <person name="Estelle M."/>
            <person name="Feng L."/>
            <person name="Finet C."/>
            <person name="Floyd S.K."/>
            <person name="Frommer W.B."/>
            <person name="Fujita T."/>
            <person name="Gramzow L."/>
            <person name="Gutensohn M."/>
            <person name="Harholt J."/>
            <person name="Hattori M."/>
            <person name="Heyl A."/>
            <person name="Hirai T."/>
            <person name="Hiwatashi Y."/>
            <person name="Ishikawa M."/>
            <person name="Iwata M."/>
            <person name="Karol K.G."/>
            <person name="Koehler B."/>
            <person name="Kolukisaoglu U."/>
            <person name="Kubo M."/>
            <person name="Kurata T."/>
            <person name="Lalonde S."/>
            <person name="Li K."/>
            <person name="Li Y."/>
            <person name="Litt A."/>
            <person name="Lyons E."/>
            <person name="Manning G."/>
            <person name="Maruyama T."/>
            <person name="Michael T.P."/>
            <person name="Mikami K."/>
            <person name="Miyazaki S."/>
            <person name="Morinaga S."/>
            <person name="Murata T."/>
            <person name="Mueller-Roeber B."/>
            <person name="Nelson D.R."/>
            <person name="Obara M."/>
            <person name="Oguri Y."/>
            <person name="Olmstead R.G."/>
            <person name="Onodera N."/>
            <person name="Petersen B.L."/>
            <person name="Pils B."/>
            <person name="Prigge M."/>
            <person name="Rensing S.A."/>
            <person name="Riano-Pachon D.M."/>
            <person name="Roberts A.W."/>
            <person name="Sato Y."/>
            <person name="Scheller H.V."/>
            <person name="Schulz B."/>
            <person name="Schulz C."/>
            <person name="Shakirov E.V."/>
            <person name="Shibagaki N."/>
            <person name="Shinohara N."/>
            <person name="Shippen D.E."/>
            <person name="Soerensen I."/>
            <person name="Sotooka R."/>
            <person name="Sugimoto N."/>
            <person name="Sugita M."/>
            <person name="Sumikawa N."/>
            <person name="Tanurdzic M."/>
            <person name="Theissen G."/>
            <person name="Ulvskov P."/>
            <person name="Wakazuki S."/>
            <person name="Weng J.K."/>
            <person name="Willats W.W."/>
            <person name="Wipf D."/>
            <person name="Wolf P.G."/>
            <person name="Yang L."/>
            <person name="Zimmer A.D."/>
            <person name="Zhu Q."/>
            <person name="Mitros T."/>
            <person name="Hellsten U."/>
            <person name="Loque D."/>
            <person name="Otillar R."/>
            <person name="Salamov A."/>
            <person name="Schmutz J."/>
            <person name="Shapiro H."/>
            <person name="Lindquist E."/>
            <person name="Lucas S."/>
            <person name="Rokhsar D."/>
            <person name="Grigoriev I.V."/>
        </authorList>
    </citation>
    <scope>NUCLEOTIDE SEQUENCE [LARGE SCALE GENOMIC DNA]</scope>
</reference>
<dbReference type="PANTHER" id="PTHR11592">
    <property type="entry name" value="GLUTATHIONE PEROXIDASE"/>
    <property type="match status" value="1"/>
</dbReference>
<organism evidence="7">
    <name type="scientific">Selaginella moellendorffii</name>
    <name type="common">Spikemoss</name>
    <dbReference type="NCBI Taxonomy" id="88036"/>
    <lineage>
        <taxon>Eukaryota</taxon>
        <taxon>Viridiplantae</taxon>
        <taxon>Streptophyta</taxon>
        <taxon>Embryophyta</taxon>
        <taxon>Tracheophyta</taxon>
        <taxon>Lycopodiopsida</taxon>
        <taxon>Selaginellales</taxon>
        <taxon>Selaginellaceae</taxon>
        <taxon>Selaginella</taxon>
    </lineage>
</organism>
<protein>
    <recommendedName>
        <fullName evidence="4">Glutathione peroxidase</fullName>
    </recommendedName>
</protein>
<dbReference type="EMBL" id="GL377584">
    <property type="protein sequence ID" value="EFJ26320.1"/>
    <property type="molecule type" value="Genomic_DNA"/>
</dbReference>
<keyword evidence="2 4" id="KW-0575">Peroxidase</keyword>
<dbReference type="InterPro" id="IPR029760">
    <property type="entry name" value="GPX_CS"/>
</dbReference>
<proteinExistence type="inferred from homology"/>
<feature type="non-terminal residue" evidence="6">
    <location>
        <position position="1"/>
    </location>
</feature>
<gene>
    <name evidence="6" type="ORF">SELMODRAFT_97488</name>
</gene>
<dbReference type="PANTHER" id="PTHR11592:SF78">
    <property type="entry name" value="GLUTATHIONE PEROXIDASE"/>
    <property type="match status" value="1"/>
</dbReference>
<name>D8RMD6_SELML</name>
<evidence type="ECO:0000313" key="6">
    <source>
        <dbReference type="EMBL" id="EFJ26320.1"/>
    </source>
</evidence>
<dbReference type="KEGG" id="smo:SELMODRAFT_97488"/>
<keyword evidence="7" id="KW-1185">Reference proteome</keyword>
<sequence>QDKHGQKVSMSKYRDKVLLIVNVATKSACASSMYKELNELHVKYVDEGLEILAFPCNQFAAQEPLRTEYLQETVSSRFGPHFPLFERVDVNGPNTAVLFRYLKDKSDGDRIRWNFTKFLINRTGGIAGRYAPHIPPYKLEVGSSHSSISSSIFFDIRKISRASWLWSSHLRKKRERMPPRKKNRRKNPKTFIM</sequence>
<evidence type="ECO:0000256" key="1">
    <source>
        <dbReference type="ARBA" id="ARBA00006926"/>
    </source>
</evidence>
<dbReference type="InterPro" id="IPR036249">
    <property type="entry name" value="Thioredoxin-like_sf"/>
</dbReference>
<dbReference type="Proteomes" id="UP000001514">
    <property type="component" value="Unassembled WGS sequence"/>
</dbReference>
<evidence type="ECO:0000256" key="2">
    <source>
        <dbReference type="ARBA" id="ARBA00022559"/>
    </source>
</evidence>
<evidence type="ECO:0000256" key="5">
    <source>
        <dbReference type="SAM" id="MobiDB-lite"/>
    </source>
</evidence>
<dbReference type="GO" id="GO:0006979">
    <property type="term" value="P:response to oxidative stress"/>
    <property type="evidence" value="ECO:0007669"/>
    <property type="project" value="InterPro"/>
</dbReference>
<dbReference type="AlphaFoldDB" id="D8RMD6"/>
<dbReference type="InParanoid" id="D8RMD6"/>
<dbReference type="CDD" id="cd00340">
    <property type="entry name" value="GSH_Peroxidase"/>
    <property type="match status" value="1"/>
</dbReference>
<dbReference type="InterPro" id="IPR000889">
    <property type="entry name" value="Glutathione_peroxidase"/>
</dbReference>
<dbReference type="SUPFAM" id="SSF52833">
    <property type="entry name" value="Thioredoxin-like"/>
    <property type="match status" value="1"/>
</dbReference>
<evidence type="ECO:0000313" key="7">
    <source>
        <dbReference type="Proteomes" id="UP000001514"/>
    </source>
</evidence>